<organism evidence="2 3">
    <name type="scientific">Steccherinum ochraceum</name>
    <dbReference type="NCBI Taxonomy" id="92696"/>
    <lineage>
        <taxon>Eukaryota</taxon>
        <taxon>Fungi</taxon>
        <taxon>Dikarya</taxon>
        <taxon>Basidiomycota</taxon>
        <taxon>Agaricomycotina</taxon>
        <taxon>Agaricomycetes</taxon>
        <taxon>Polyporales</taxon>
        <taxon>Steccherinaceae</taxon>
        <taxon>Steccherinum</taxon>
    </lineage>
</organism>
<keyword evidence="3" id="KW-1185">Reference proteome</keyword>
<protein>
    <submittedName>
        <fullName evidence="2">Uncharacterized protein</fullName>
    </submittedName>
</protein>
<feature type="compositionally biased region" description="Acidic residues" evidence="1">
    <location>
        <begin position="45"/>
        <end position="77"/>
    </location>
</feature>
<evidence type="ECO:0000256" key="1">
    <source>
        <dbReference type="SAM" id="MobiDB-lite"/>
    </source>
</evidence>
<name>A0A4R0RFK0_9APHY</name>
<proteinExistence type="predicted"/>
<evidence type="ECO:0000313" key="3">
    <source>
        <dbReference type="Proteomes" id="UP000292702"/>
    </source>
</evidence>
<feature type="region of interest" description="Disordered" evidence="1">
    <location>
        <begin position="1"/>
        <end position="82"/>
    </location>
</feature>
<gene>
    <name evidence="2" type="ORF">EIP91_008826</name>
</gene>
<sequence length="263" mass="29181">MPIINPNAPGAHEIGQNATISSGDVEFSGDDEDSNMDQDAASSEDSSDDDSEDSDDTGDAEDDGDGDNTADDEASTDDSERAANLKLPLLRVRANQMHRQFWGSMALVEGTFEDSDLPLHLGDLTFLPQTDSTQFDPAIRKDAYRWIFRGRVQYKKLDGEGKVVERPVVIESCILKIACTPESLPGLVKEIDFYSNKRLRMRFRGNIPKFYGAFQGLLQGVMAQCILLEDVGEDLKKSSMISSVDELAMETRHAFQFPYPELN</sequence>
<feature type="compositionally biased region" description="Acidic residues" evidence="1">
    <location>
        <begin position="27"/>
        <end position="36"/>
    </location>
</feature>
<dbReference type="Proteomes" id="UP000292702">
    <property type="component" value="Unassembled WGS sequence"/>
</dbReference>
<dbReference type="EMBL" id="RWJN01000497">
    <property type="protein sequence ID" value="TCD61164.1"/>
    <property type="molecule type" value="Genomic_DNA"/>
</dbReference>
<dbReference type="AlphaFoldDB" id="A0A4R0RFK0"/>
<comment type="caution">
    <text evidence="2">The sequence shown here is derived from an EMBL/GenBank/DDBJ whole genome shotgun (WGS) entry which is preliminary data.</text>
</comment>
<reference evidence="2 3" key="1">
    <citation type="submission" date="2018-11" db="EMBL/GenBank/DDBJ databases">
        <title>Genome assembly of Steccherinum ochraceum LE-BIN_3174, the white-rot fungus of the Steccherinaceae family (The Residual Polyporoid clade, Polyporales, Basidiomycota).</title>
        <authorList>
            <person name="Fedorova T.V."/>
            <person name="Glazunova O.A."/>
            <person name="Landesman E.O."/>
            <person name="Moiseenko K.V."/>
            <person name="Psurtseva N.V."/>
            <person name="Savinova O.S."/>
            <person name="Shakhova N.V."/>
            <person name="Tyazhelova T.V."/>
            <person name="Vasina D.V."/>
        </authorList>
    </citation>
    <scope>NUCLEOTIDE SEQUENCE [LARGE SCALE GENOMIC DNA]</scope>
    <source>
        <strain evidence="2 3">LE-BIN_3174</strain>
    </source>
</reference>
<accession>A0A4R0RFK0</accession>
<evidence type="ECO:0000313" key="2">
    <source>
        <dbReference type="EMBL" id="TCD61164.1"/>
    </source>
</evidence>